<reference evidence="7" key="1">
    <citation type="submission" date="2011-12" db="EMBL/GenBank/DDBJ databases">
        <title>The Draft Genome of Lepisosteus oculatus.</title>
        <authorList>
            <consortium name="The Broad Institute Genome Assembly &amp; Analysis Group"/>
            <consortium name="Computational R&amp;D Group"/>
            <consortium name="and Sequencing Platform"/>
            <person name="Di Palma F."/>
            <person name="Alfoldi J."/>
            <person name="Johnson J."/>
            <person name="Berlin A."/>
            <person name="Gnerre S."/>
            <person name="Jaffe D."/>
            <person name="MacCallum I."/>
            <person name="Young S."/>
            <person name="Walker B.J."/>
            <person name="Lander E.S."/>
            <person name="Lindblad-Toh K."/>
        </authorList>
    </citation>
    <scope>NUCLEOTIDE SEQUENCE [LARGE SCALE GENOMIC DNA]</scope>
</reference>
<evidence type="ECO:0000313" key="6">
    <source>
        <dbReference type="Ensembl" id="ENSLOCP00000005455.1"/>
    </source>
</evidence>
<dbReference type="SUPFAM" id="SSF48726">
    <property type="entry name" value="Immunoglobulin"/>
    <property type="match status" value="2"/>
</dbReference>
<dbReference type="Bgee" id="ENSLOCG00000004559">
    <property type="expression patterns" value="Expressed in intestine and 13 other cell types or tissues"/>
</dbReference>
<reference evidence="6" key="3">
    <citation type="submission" date="2025-09" db="UniProtKB">
        <authorList>
            <consortium name="Ensembl"/>
        </authorList>
    </citation>
    <scope>IDENTIFICATION</scope>
</reference>
<keyword evidence="4" id="KW-0393">Immunoglobulin domain</keyword>
<evidence type="ECO:0000256" key="1">
    <source>
        <dbReference type="ARBA" id="ARBA00022729"/>
    </source>
</evidence>
<dbReference type="EMBL" id="AHAT01019415">
    <property type="status" value="NOT_ANNOTATED_CDS"/>
    <property type="molecule type" value="Genomic_DNA"/>
</dbReference>
<evidence type="ECO:0000313" key="7">
    <source>
        <dbReference type="Proteomes" id="UP000018468"/>
    </source>
</evidence>
<dbReference type="GeneTree" id="ENSGT01140000285633"/>
<dbReference type="AlphaFoldDB" id="W5MAP6"/>
<dbReference type="InParanoid" id="W5MAP6"/>
<reference evidence="6" key="2">
    <citation type="submission" date="2025-08" db="UniProtKB">
        <authorList>
            <consortium name="Ensembl"/>
        </authorList>
    </citation>
    <scope>IDENTIFICATION</scope>
</reference>
<dbReference type="Ensembl" id="ENSLOCT00000005463.1">
    <property type="protein sequence ID" value="ENSLOCP00000005455.1"/>
    <property type="gene ID" value="ENSLOCG00000004559.1"/>
</dbReference>
<dbReference type="PANTHER" id="PTHR44337">
    <property type="entry name" value="CARCINOEMBRYONIC ANTIGEN-RELATED CELL ADHESION MOLECULE 8"/>
    <property type="match status" value="1"/>
</dbReference>
<dbReference type="InterPro" id="IPR007110">
    <property type="entry name" value="Ig-like_dom"/>
</dbReference>
<dbReference type="InterPro" id="IPR003599">
    <property type="entry name" value="Ig_sub"/>
</dbReference>
<dbReference type="Gene3D" id="2.60.40.10">
    <property type="entry name" value="Immunoglobulins"/>
    <property type="match status" value="1"/>
</dbReference>
<dbReference type="Proteomes" id="UP000018468">
    <property type="component" value="Linkage group LG24"/>
</dbReference>
<organism evidence="6 7">
    <name type="scientific">Lepisosteus oculatus</name>
    <name type="common">Spotted gar</name>
    <dbReference type="NCBI Taxonomy" id="7918"/>
    <lineage>
        <taxon>Eukaryota</taxon>
        <taxon>Metazoa</taxon>
        <taxon>Chordata</taxon>
        <taxon>Craniata</taxon>
        <taxon>Vertebrata</taxon>
        <taxon>Euteleostomi</taxon>
        <taxon>Actinopterygii</taxon>
        <taxon>Neopterygii</taxon>
        <taxon>Holostei</taxon>
        <taxon>Semionotiformes</taxon>
        <taxon>Lepisosteidae</taxon>
        <taxon>Lepisosteus</taxon>
    </lineage>
</organism>
<name>W5MAP6_LEPOC</name>
<keyword evidence="1" id="KW-0732">Signal</keyword>
<dbReference type="Pfam" id="PF13927">
    <property type="entry name" value="Ig_3"/>
    <property type="match status" value="1"/>
</dbReference>
<dbReference type="PANTHER" id="PTHR44337:SF20">
    <property type="entry name" value="CARCINOEMBRYONIC ANTIGEN-RELATED CELL ADHESION MOLECULE 5-RELATED"/>
    <property type="match status" value="1"/>
</dbReference>
<dbReference type="HOGENOM" id="CLU_1758208_0_0_1"/>
<dbReference type="PROSITE" id="PS50835">
    <property type="entry name" value="IG_LIKE"/>
    <property type="match status" value="1"/>
</dbReference>
<protein>
    <recommendedName>
        <fullName evidence="5">Ig-like domain-containing protein</fullName>
    </recommendedName>
</protein>
<sequence>MTDSTSQELRFVSLQERDSGNYTCWSHNNRTLRYEAVGREITVLGPISSVRVGPKDGQTPELNKTLTLFCEVLGSGTVSSRQWRKESQTLTPSPSISFSSDNSTVTFHLLQQSDAGTYQCTATNPVSSGTGEYRLELQTPSECLMTTH</sequence>
<evidence type="ECO:0000256" key="2">
    <source>
        <dbReference type="ARBA" id="ARBA00023157"/>
    </source>
</evidence>
<dbReference type="SMART" id="SM00408">
    <property type="entry name" value="IGc2"/>
    <property type="match status" value="1"/>
</dbReference>
<proteinExistence type="predicted"/>
<accession>W5MAP6</accession>
<dbReference type="InterPro" id="IPR003598">
    <property type="entry name" value="Ig_sub2"/>
</dbReference>
<evidence type="ECO:0000256" key="4">
    <source>
        <dbReference type="ARBA" id="ARBA00023319"/>
    </source>
</evidence>
<dbReference type="InterPro" id="IPR013783">
    <property type="entry name" value="Ig-like_fold"/>
</dbReference>
<keyword evidence="3" id="KW-0325">Glycoprotein</keyword>
<keyword evidence="2" id="KW-1015">Disulfide bond</keyword>
<keyword evidence="7" id="KW-1185">Reference proteome</keyword>
<evidence type="ECO:0000256" key="3">
    <source>
        <dbReference type="ARBA" id="ARBA00023180"/>
    </source>
</evidence>
<dbReference type="InterPro" id="IPR052598">
    <property type="entry name" value="IgSF_CEA-related"/>
</dbReference>
<dbReference type="InterPro" id="IPR036179">
    <property type="entry name" value="Ig-like_dom_sf"/>
</dbReference>
<evidence type="ECO:0000259" key="5">
    <source>
        <dbReference type="PROSITE" id="PS50835"/>
    </source>
</evidence>
<feature type="domain" description="Ig-like" evidence="5">
    <location>
        <begin position="46"/>
        <end position="138"/>
    </location>
</feature>
<dbReference type="STRING" id="7918.ENSLOCP00000005455"/>
<dbReference type="SMART" id="SM00409">
    <property type="entry name" value="IG"/>
    <property type="match status" value="1"/>
</dbReference>